<gene>
    <name evidence="1" type="ORF">GQ607_012959</name>
</gene>
<dbReference type="AlphaFoldDB" id="A0A8H3W5W4"/>
<evidence type="ECO:0000313" key="1">
    <source>
        <dbReference type="EMBL" id="KAF0319857.1"/>
    </source>
</evidence>
<keyword evidence="2" id="KW-1185">Reference proteome</keyword>
<proteinExistence type="predicted"/>
<dbReference type="Proteomes" id="UP000434172">
    <property type="component" value="Unassembled WGS sequence"/>
</dbReference>
<reference evidence="1 2" key="1">
    <citation type="submission" date="2019-12" db="EMBL/GenBank/DDBJ databases">
        <title>A genome sequence resource for the geographically widespread anthracnose pathogen Colletotrichum asianum.</title>
        <authorList>
            <person name="Meng Y."/>
        </authorList>
    </citation>
    <scope>NUCLEOTIDE SEQUENCE [LARGE SCALE GENOMIC DNA]</scope>
    <source>
        <strain evidence="1 2">ICMP 18580</strain>
    </source>
</reference>
<name>A0A8H3W5W4_9PEZI</name>
<protein>
    <submittedName>
        <fullName evidence="1">Uncharacterized protein</fullName>
    </submittedName>
</protein>
<comment type="caution">
    <text evidence="1">The sequence shown here is derived from an EMBL/GenBank/DDBJ whole genome shotgun (WGS) entry which is preliminary data.</text>
</comment>
<organism evidence="1 2">
    <name type="scientific">Colletotrichum asianum</name>
    <dbReference type="NCBI Taxonomy" id="702518"/>
    <lineage>
        <taxon>Eukaryota</taxon>
        <taxon>Fungi</taxon>
        <taxon>Dikarya</taxon>
        <taxon>Ascomycota</taxon>
        <taxon>Pezizomycotina</taxon>
        <taxon>Sordariomycetes</taxon>
        <taxon>Hypocreomycetidae</taxon>
        <taxon>Glomerellales</taxon>
        <taxon>Glomerellaceae</taxon>
        <taxon>Colletotrichum</taxon>
        <taxon>Colletotrichum gloeosporioides species complex</taxon>
    </lineage>
</organism>
<dbReference type="EMBL" id="WOWK01000090">
    <property type="protein sequence ID" value="KAF0319857.1"/>
    <property type="molecule type" value="Genomic_DNA"/>
</dbReference>
<accession>A0A8H3W5W4</accession>
<sequence>MFPERSRFAIPDIRDNVTGNRFLVSYRCEPPPPEYRHLRPGRANSHLVSFGSAPSQESRRVPGEIPPVWSRLVGSLITYCFVVGELWGLWSQSKAKKTTSATPASSTSFHLARLERQGNKVAPGFTGQHRAWITSDLGFCPPLQPREPSPPPSVQHRHYSYRCNHHHAGPLPPPVQKCSIVQFALSTPLSIMAVSPGLPDGPRLACPPAEPPNGATGNLLQVDLNFPGAGVCKGNKTQLAKCHRKPPWKSNENSLCYT</sequence>
<evidence type="ECO:0000313" key="2">
    <source>
        <dbReference type="Proteomes" id="UP000434172"/>
    </source>
</evidence>